<dbReference type="InterPro" id="IPR036397">
    <property type="entry name" value="RNaseH_sf"/>
</dbReference>
<dbReference type="AlphaFoldDB" id="A0A024UL42"/>
<dbReference type="GeneID" id="20079845"/>
<dbReference type="OrthoDB" id="94604at2759"/>
<dbReference type="EMBL" id="KI913955">
    <property type="protein sequence ID" value="ETW06577.1"/>
    <property type="molecule type" value="Genomic_DNA"/>
</dbReference>
<dbReference type="VEuPathDB" id="FungiDB:H310_02795"/>
<reference evidence="1" key="1">
    <citation type="submission" date="2013-12" db="EMBL/GenBank/DDBJ databases">
        <title>The Genome Sequence of Aphanomyces invadans NJM9701.</title>
        <authorList>
            <consortium name="The Broad Institute Genomics Platform"/>
            <person name="Russ C."/>
            <person name="Tyler B."/>
            <person name="van West P."/>
            <person name="Dieguez-Uribeondo J."/>
            <person name="Young S.K."/>
            <person name="Zeng Q."/>
            <person name="Gargeya S."/>
            <person name="Fitzgerald M."/>
            <person name="Abouelleil A."/>
            <person name="Alvarado L."/>
            <person name="Chapman S.B."/>
            <person name="Gainer-Dewar J."/>
            <person name="Goldberg J."/>
            <person name="Griggs A."/>
            <person name="Gujja S."/>
            <person name="Hansen M."/>
            <person name="Howarth C."/>
            <person name="Imamovic A."/>
            <person name="Ireland A."/>
            <person name="Larimer J."/>
            <person name="McCowan C."/>
            <person name="Murphy C."/>
            <person name="Pearson M."/>
            <person name="Poon T.W."/>
            <person name="Priest M."/>
            <person name="Roberts A."/>
            <person name="Saif S."/>
            <person name="Shea T."/>
            <person name="Sykes S."/>
            <person name="Wortman J."/>
            <person name="Nusbaum C."/>
            <person name="Birren B."/>
        </authorList>
    </citation>
    <scope>NUCLEOTIDE SEQUENCE [LARGE SCALE GENOMIC DNA]</scope>
    <source>
        <strain evidence="1">NJM9701</strain>
    </source>
</reference>
<evidence type="ECO:0000313" key="1">
    <source>
        <dbReference type="EMBL" id="ETW06577.1"/>
    </source>
</evidence>
<dbReference type="Gene3D" id="3.30.420.10">
    <property type="entry name" value="Ribonuclease H-like superfamily/Ribonuclease H"/>
    <property type="match status" value="1"/>
</dbReference>
<gene>
    <name evidence="1" type="ORF">H310_02795</name>
</gene>
<organism evidence="1">
    <name type="scientific">Aphanomyces invadans</name>
    <dbReference type="NCBI Taxonomy" id="157072"/>
    <lineage>
        <taxon>Eukaryota</taxon>
        <taxon>Sar</taxon>
        <taxon>Stramenopiles</taxon>
        <taxon>Oomycota</taxon>
        <taxon>Saprolegniomycetes</taxon>
        <taxon>Saprolegniales</taxon>
        <taxon>Verrucalvaceae</taxon>
        <taxon>Aphanomyces</taxon>
    </lineage>
</organism>
<dbReference type="PANTHER" id="PTHR47169">
    <property type="entry name" value="OS01G0541250 PROTEIN"/>
    <property type="match status" value="1"/>
</dbReference>
<dbReference type="RefSeq" id="XP_008864652.1">
    <property type="nucleotide sequence ID" value="XM_008866430.1"/>
</dbReference>
<accession>A0A024UL42</accession>
<dbReference type="PANTHER" id="PTHR47169:SF2">
    <property type="entry name" value="OS01G0541250 PROTEIN"/>
    <property type="match status" value="1"/>
</dbReference>
<sequence>MDETSFSPSKTCKKVVVHRGSRNVYVEETTTSSHVTIVACVGADGTKPPNSPDLNVLDLGFFASIEALQYKMVSSSIDDVIFSTLTAFDHLSVDKLENVFLSLQAVMRLVLEHQGDNHFKLPHLRKDALRRAGNLMATVACPVFLLHESDMYLQPHGIPSLE</sequence>
<dbReference type="GO" id="GO:0003676">
    <property type="term" value="F:nucleic acid binding"/>
    <property type="evidence" value="ECO:0007669"/>
    <property type="project" value="InterPro"/>
</dbReference>
<proteinExistence type="predicted"/>
<name>A0A024UL42_9STRA</name>
<protein>
    <submittedName>
        <fullName evidence="1">Uncharacterized protein</fullName>
    </submittedName>
</protein>